<keyword evidence="10" id="KW-1185">Reference proteome</keyword>
<dbReference type="InterPro" id="IPR055414">
    <property type="entry name" value="LRR_R13L4/SHOC2-like"/>
</dbReference>
<dbReference type="Pfam" id="PF00931">
    <property type="entry name" value="NB-ARC"/>
    <property type="match status" value="1"/>
</dbReference>
<sequence length="845" mass="95826">MAESLLFSIADSLIGKIASRGVEEASLALGVHRDLQQMKESMTLIKAVLLDADLKKHQSNALSEWLTQIKHVFSDAEDIVDDFQCEALRKHVVNTHGSVSRKVCRFFSTSNPFVYRLKMAHQIKDLKERLENVAAHRNMFGLQTIDNDTRVVHVRDTTHSHVNPSNVIGREHDKKNIIELLVQTGHDKSLSVIPIVGIGGLGKTTLAKLVFNDANIDDCFPLKMWVCVSNDFELKNLLIKILKTIPNPSNEKLEEFEIEQLQNRLRHTLQHQKFLLVLDDVWNEDHARWDEFKEIIDVGVGGSKILVTTRSHSIAAMMCTKSSDLYLLRGLSEEDSVSVFVKLAFKEGEEKRHPQLLEIGREIVKKCGGIPLAVKTLGSSLISRFDRKEWESIRDNAIWDLPQKENDILPALQLSYNQLPSHLKQCFASFSLYPVECLLNSLNVTMLWEAHAFLPPPKKSETIDDVVNQFLRELMSRSFLTDFVDFGNVISFKLHDLVRDLAVYVGKGEYQLIDSCNPKNSELVQHLSFQNNFLGQTLLPTGLKTLISYGNVTNEAFLNTLVSRCKYLRFLQLNNSEYKSLPGSIGKLKHLRFLSLDDSEKLKSLPDSVSKLQNLQTLSLGGCLSLQELPKGIKKLISLRQLFITTKQTDLPEKEIAELTSLEHLRFHACDKLESLSEEMQLSNLKTLVFDKCGTLKSLSFNLIKNVENLMIKDCENLELSMDLGNQIPNSRIHFLTLLGLPRLVSLPQWIQGSKNTLQVLLIGYCKNLKELPEWLPTLTCLKTLAIGDCPKLLSLTDNMHDLTNLENLEISGCPELCKRCQREVGQDWNKISHVKNVIIDEPEE</sequence>
<evidence type="ECO:0000313" key="9">
    <source>
        <dbReference type="EMBL" id="KAK7392864.1"/>
    </source>
</evidence>
<keyword evidence="1" id="KW-0677">Repeat</keyword>
<evidence type="ECO:0000259" key="8">
    <source>
        <dbReference type="Pfam" id="PF23598"/>
    </source>
</evidence>
<dbReference type="Pfam" id="PF23598">
    <property type="entry name" value="LRR_14"/>
    <property type="match status" value="1"/>
</dbReference>
<protein>
    <submittedName>
        <fullName evidence="9">Uncharacterized protein</fullName>
    </submittedName>
</protein>
<dbReference type="Gene3D" id="3.40.50.300">
    <property type="entry name" value="P-loop containing nucleotide triphosphate hydrolases"/>
    <property type="match status" value="1"/>
</dbReference>
<feature type="domain" description="NB-ARC" evidence="5">
    <location>
        <begin position="171"/>
        <end position="347"/>
    </location>
</feature>
<dbReference type="Gene3D" id="1.20.5.4130">
    <property type="match status" value="1"/>
</dbReference>
<reference evidence="9 10" key="1">
    <citation type="submission" date="2024-01" db="EMBL/GenBank/DDBJ databases">
        <title>The genomes of 5 underutilized Papilionoideae crops provide insights into root nodulation and disease resistanc.</title>
        <authorList>
            <person name="Jiang F."/>
        </authorList>
    </citation>
    <scope>NUCLEOTIDE SEQUENCE [LARGE SCALE GENOMIC DNA]</scope>
    <source>
        <strain evidence="9">DUOXIRENSHENG_FW03</strain>
        <tissue evidence="9">Leaves</tissue>
    </source>
</reference>
<dbReference type="Pfam" id="PF18052">
    <property type="entry name" value="Rx_N"/>
    <property type="match status" value="1"/>
</dbReference>
<gene>
    <name evidence="9" type="ORF">VNO78_21314</name>
</gene>
<feature type="domain" description="Disease resistance N-terminal" evidence="6">
    <location>
        <begin position="11"/>
        <end position="98"/>
    </location>
</feature>
<dbReference type="InterPro" id="IPR058922">
    <property type="entry name" value="WHD_DRP"/>
</dbReference>
<dbReference type="Gene3D" id="3.80.10.10">
    <property type="entry name" value="Ribonuclease Inhibitor"/>
    <property type="match status" value="2"/>
</dbReference>
<dbReference type="FunFam" id="3.40.50.300:FF:001091">
    <property type="entry name" value="Probable disease resistance protein At1g61300"/>
    <property type="match status" value="1"/>
</dbReference>
<dbReference type="EMBL" id="JAYMYS010000005">
    <property type="protein sequence ID" value="KAK7392864.1"/>
    <property type="molecule type" value="Genomic_DNA"/>
</dbReference>
<keyword evidence="2" id="KW-0547">Nucleotide-binding</keyword>
<dbReference type="Gene3D" id="1.10.8.430">
    <property type="entry name" value="Helical domain of apoptotic protease-activating factors"/>
    <property type="match status" value="1"/>
</dbReference>
<accession>A0AAN9SCJ7</accession>
<dbReference type="GO" id="GO:0006952">
    <property type="term" value="P:defense response"/>
    <property type="evidence" value="ECO:0007669"/>
    <property type="project" value="UniProtKB-KW"/>
</dbReference>
<feature type="domain" description="Disease resistance R13L4/SHOC-2-like LRR" evidence="8">
    <location>
        <begin position="560"/>
        <end position="761"/>
    </location>
</feature>
<dbReference type="Pfam" id="PF23559">
    <property type="entry name" value="WHD_DRP"/>
    <property type="match status" value="1"/>
</dbReference>
<dbReference type="GO" id="GO:0005524">
    <property type="term" value="F:ATP binding"/>
    <property type="evidence" value="ECO:0007669"/>
    <property type="project" value="UniProtKB-KW"/>
</dbReference>
<dbReference type="CDD" id="cd14798">
    <property type="entry name" value="RX-CC_like"/>
    <property type="match status" value="1"/>
</dbReference>
<evidence type="ECO:0000256" key="2">
    <source>
        <dbReference type="ARBA" id="ARBA00022741"/>
    </source>
</evidence>
<dbReference type="AlphaFoldDB" id="A0AAN9SCJ7"/>
<keyword evidence="4" id="KW-0067">ATP-binding</keyword>
<dbReference type="InterPro" id="IPR032675">
    <property type="entry name" value="LRR_dom_sf"/>
</dbReference>
<evidence type="ECO:0000256" key="4">
    <source>
        <dbReference type="ARBA" id="ARBA00022840"/>
    </source>
</evidence>
<dbReference type="InterPro" id="IPR002182">
    <property type="entry name" value="NB-ARC"/>
</dbReference>
<evidence type="ECO:0000259" key="7">
    <source>
        <dbReference type="Pfam" id="PF23559"/>
    </source>
</evidence>
<dbReference type="InterPro" id="IPR027417">
    <property type="entry name" value="P-loop_NTPase"/>
</dbReference>
<dbReference type="GO" id="GO:0051707">
    <property type="term" value="P:response to other organism"/>
    <property type="evidence" value="ECO:0007669"/>
    <property type="project" value="UniProtKB-ARBA"/>
</dbReference>
<dbReference type="InterPro" id="IPR042197">
    <property type="entry name" value="Apaf_helical"/>
</dbReference>
<dbReference type="InterPro" id="IPR041118">
    <property type="entry name" value="Rx_N"/>
</dbReference>
<dbReference type="PRINTS" id="PR00364">
    <property type="entry name" value="DISEASERSIST"/>
</dbReference>
<comment type="caution">
    <text evidence="9">The sequence shown here is derived from an EMBL/GenBank/DDBJ whole genome shotgun (WGS) entry which is preliminary data.</text>
</comment>
<evidence type="ECO:0000313" key="10">
    <source>
        <dbReference type="Proteomes" id="UP001386955"/>
    </source>
</evidence>
<dbReference type="PANTHER" id="PTHR36766">
    <property type="entry name" value="PLANT BROAD-SPECTRUM MILDEW RESISTANCE PROTEIN RPW8"/>
    <property type="match status" value="1"/>
</dbReference>
<evidence type="ECO:0000259" key="5">
    <source>
        <dbReference type="Pfam" id="PF00931"/>
    </source>
</evidence>
<dbReference type="Proteomes" id="UP001386955">
    <property type="component" value="Unassembled WGS sequence"/>
</dbReference>
<keyword evidence="3" id="KW-0611">Plant defense</keyword>
<dbReference type="SUPFAM" id="SSF52058">
    <property type="entry name" value="L domain-like"/>
    <property type="match status" value="1"/>
</dbReference>
<feature type="domain" description="Disease resistance protein winged helix" evidence="7">
    <location>
        <begin position="432"/>
        <end position="502"/>
    </location>
</feature>
<name>A0AAN9SCJ7_PSOTE</name>
<evidence type="ECO:0000256" key="3">
    <source>
        <dbReference type="ARBA" id="ARBA00022821"/>
    </source>
</evidence>
<dbReference type="SUPFAM" id="SSF52540">
    <property type="entry name" value="P-loop containing nucleoside triphosphate hydrolases"/>
    <property type="match status" value="1"/>
</dbReference>
<dbReference type="PANTHER" id="PTHR36766:SF61">
    <property type="entry name" value="NB-ARC DOMAIN DISEASE RESISTANCE PROTEIN"/>
    <property type="match status" value="1"/>
</dbReference>
<evidence type="ECO:0000256" key="1">
    <source>
        <dbReference type="ARBA" id="ARBA00022737"/>
    </source>
</evidence>
<proteinExistence type="predicted"/>
<dbReference type="GO" id="GO:0043531">
    <property type="term" value="F:ADP binding"/>
    <property type="evidence" value="ECO:0007669"/>
    <property type="project" value="InterPro"/>
</dbReference>
<evidence type="ECO:0000259" key="6">
    <source>
        <dbReference type="Pfam" id="PF18052"/>
    </source>
</evidence>
<organism evidence="9 10">
    <name type="scientific">Psophocarpus tetragonolobus</name>
    <name type="common">Winged bean</name>
    <name type="synonym">Dolichos tetragonolobus</name>
    <dbReference type="NCBI Taxonomy" id="3891"/>
    <lineage>
        <taxon>Eukaryota</taxon>
        <taxon>Viridiplantae</taxon>
        <taxon>Streptophyta</taxon>
        <taxon>Embryophyta</taxon>
        <taxon>Tracheophyta</taxon>
        <taxon>Spermatophyta</taxon>
        <taxon>Magnoliopsida</taxon>
        <taxon>eudicotyledons</taxon>
        <taxon>Gunneridae</taxon>
        <taxon>Pentapetalae</taxon>
        <taxon>rosids</taxon>
        <taxon>fabids</taxon>
        <taxon>Fabales</taxon>
        <taxon>Fabaceae</taxon>
        <taxon>Papilionoideae</taxon>
        <taxon>50 kb inversion clade</taxon>
        <taxon>NPAAA clade</taxon>
        <taxon>indigoferoid/millettioid clade</taxon>
        <taxon>Phaseoleae</taxon>
        <taxon>Psophocarpus</taxon>
    </lineage>
</organism>
<dbReference type="InterPro" id="IPR038005">
    <property type="entry name" value="RX-like_CC"/>
</dbReference>